<sequence length="462" mass="53193">MSLLQERNTFNILKEIFEKLPIPINLVDDKCRIIYINNAFLKFLDKNREELLGKETKAIESTSRLHSVIENKKAEIAYEHTFTNGKTAIVHRIPILDHDDNVIGGFGMVLFDNMDKLKELMNRCNLLKKELKLYKSTINRMNSTKYTLDDIIGVSDEMANCKKKVIKISKVNMNVLIKGESGVGKELFAHSIHNESSRWNNPFVTINCSAIPENLFESELFGYNDGAFTGGKKGGHIGKFQLADGGTVFLDEIGEMPHYMQAKLLRVLQEGEIAPIGAESPIKVNVRVICATHQDIERMVKEGEFREDLYYRLNVLSLNIPSLRARKNDIDLLMDKFVEGFYKETGVYRVIDQNGKKIFREYNWPGNVRELKNMVERVCVNADDVIVNVDDFPIDLIRGKRNYVKENSKEDSLKDIIGNIEKEIIFKTLKECDFNKSETAKKLKIQRASLYRKMEEYDIEEK</sequence>
<keyword evidence="4" id="KW-0238">DNA-binding</keyword>
<dbReference type="GO" id="GO:0006355">
    <property type="term" value="P:regulation of DNA-templated transcription"/>
    <property type="evidence" value="ECO:0007669"/>
    <property type="project" value="InterPro"/>
</dbReference>
<dbReference type="GO" id="GO:0043565">
    <property type="term" value="F:sequence-specific DNA binding"/>
    <property type="evidence" value="ECO:0007669"/>
    <property type="project" value="InterPro"/>
</dbReference>
<dbReference type="GO" id="GO:0005524">
    <property type="term" value="F:ATP binding"/>
    <property type="evidence" value="ECO:0007669"/>
    <property type="project" value="UniProtKB-KW"/>
</dbReference>
<evidence type="ECO:0000256" key="4">
    <source>
        <dbReference type="ARBA" id="ARBA00023125"/>
    </source>
</evidence>
<dbReference type="SUPFAM" id="SSF46689">
    <property type="entry name" value="Homeodomain-like"/>
    <property type="match status" value="1"/>
</dbReference>
<dbReference type="InterPro" id="IPR027417">
    <property type="entry name" value="P-loop_NTPase"/>
</dbReference>
<dbReference type="PROSITE" id="PS50112">
    <property type="entry name" value="PAS"/>
    <property type="match status" value="1"/>
</dbReference>
<evidence type="ECO:0000256" key="2">
    <source>
        <dbReference type="ARBA" id="ARBA00022840"/>
    </source>
</evidence>
<dbReference type="InterPro" id="IPR009057">
    <property type="entry name" value="Homeodomain-like_sf"/>
</dbReference>
<evidence type="ECO:0000256" key="5">
    <source>
        <dbReference type="ARBA" id="ARBA00023163"/>
    </source>
</evidence>
<dbReference type="InterPro" id="IPR002078">
    <property type="entry name" value="Sigma_54_int"/>
</dbReference>
<dbReference type="InterPro" id="IPR025662">
    <property type="entry name" value="Sigma_54_int_dom_ATP-bd_1"/>
</dbReference>
<dbReference type="FunFam" id="3.40.50.300:FF:000006">
    <property type="entry name" value="DNA-binding transcriptional regulator NtrC"/>
    <property type="match status" value="1"/>
</dbReference>
<dbReference type="SMART" id="SM00091">
    <property type="entry name" value="PAS"/>
    <property type="match status" value="1"/>
</dbReference>
<evidence type="ECO:0000259" key="7">
    <source>
        <dbReference type="PROSITE" id="PS50112"/>
    </source>
</evidence>
<proteinExistence type="predicted"/>
<keyword evidence="1" id="KW-0547">Nucleotide-binding</keyword>
<evidence type="ECO:0000256" key="1">
    <source>
        <dbReference type="ARBA" id="ARBA00022741"/>
    </source>
</evidence>
<dbReference type="PROSITE" id="PS00688">
    <property type="entry name" value="SIGMA54_INTERACT_3"/>
    <property type="match status" value="1"/>
</dbReference>
<evidence type="ECO:0000313" key="8">
    <source>
        <dbReference type="EMBL" id="MCM1992405.1"/>
    </source>
</evidence>
<keyword evidence="9" id="KW-1185">Reference proteome</keyword>
<dbReference type="CDD" id="cd00009">
    <property type="entry name" value="AAA"/>
    <property type="match status" value="1"/>
</dbReference>
<dbReference type="InterPro" id="IPR002197">
    <property type="entry name" value="HTH_Fis"/>
</dbReference>
<evidence type="ECO:0000259" key="6">
    <source>
        <dbReference type="PROSITE" id="PS50045"/>
    </source>
</evidence>
<dbReference type="PROSITE" id="PS50045">
    <property type="entry name" value="SIGMA54_INTERACT_4"/>
    <property type="match status" value="1"/>
</dbReference>
<dbReference type="Gene3D" id="1.10.10.60">
    <property type="entry name" value="Homeodomain-like"/>
    <property type="match status" value="1"/>
</dbReference>
<evidence type="ECO:0000313" key="9">
    <source>
        <dbReference type="Proteomes" id="UP001056429"/>
    </source>
</evidence>
<gene>
    <name evidence="8" type="ORF">KDK92_22055</name>
</gene>
<dbReference type="PANTHER" id="PTHR32071">
    <property type="entry name" value="TRANSCRIPTIONAL REGULATORY PROTEIN"/>
    <property type="match status" value="1"/>
</dbReference>
<dbReference type="Pfam" id="PF00158">
    <property type="entry name" value="Sigma54_activat"/>
    <property type="match status" value="1"/>
</dbReference>
<dbReference type="Pfam" id="PF25601">
    <property type="entry name" value="AAA_lid_14"/>
    <property type="match status" value="1"/>
</dbReference>
<keyword evidence="3" id="KW-0805">Transcription regulation</keyword>
<dbReference type="Pfam" id="PF02954">
    <property type="entry name" value="HTH_8"/>
    <property type="match status" value="1"/>
</dbReference>
<dbReference type="SUPFAM" id="SSF52540">
    <property type="entry name" value="P-loop containing nucleoside triphosphate hydrolases"/>
    <property type="match status" value="1"/>
</dbReference>
<organism evidence="8 9">
    <name type="scientific">Oceanirhabdus seepicola</name>
    <dbReference type="NCBI Taxonomy" id="2828781"/>
    <lineage>
        <taxon>Bacteria</taxon>
        <taxon>Bacillati</taxon>
        <taxon>Bacillota</taxon>
        <taxon>Clostridia</taxon>
        <taxon>Eubacteriales</taxon>
        <taxon>Clostridiaceae</taxon>
        <taxon>Oceanirhabdus</taxon>
    </lineage>
</organism>
<dbReference type="EMBL" id="JAGSOJ010000006">
    <property type="protein sequence ID" value="MCM1992405.1"/>
    <property type="molecule type" value="Genomic_DNA"/>
</dbReference>
<dbReference type="InterPro" id="IPR025944">
    <property type="entry name" value="Sigma_54_int_dom_CS"/>
</dbReference>
<dbReference type="Pfam" id="PF13426">
    <property type="entry name" value="PAS_9"/>
    <property type="match status" value="1"/>
</dbReference>
<evidence type="ECO:0000256" key="3">
    <source>
        <dbReference type="ARBA" id="ARBA00023015"/>
    </source>
</evidence>
<dbReference type="InterPro" id="IPR003593">
    <property type="entry name" value="AAA+_ATPase"/>
</dbReference>
<comment type="caution">
    <text evidence="8">The sequence shown here is derived from an EMBL/GenBank/DDBJ whole genome shotgun (WGS) entry which is preliminary data.</text>
</comment>
<dbReference type="SMART" id="SM00382">
    <property type="entry name" value="AAA"/>
    <property type="match status" value="1"/>
</dbReference>
<feature type="domain" description="Sigma-54 factor interaction" evidence="6">
    <location>
        <begin position="151"/>
        <end position="380"/>
    </location>
</feature>
<dbReference type="InterPro" id="IPR025943">
    <property type="entry name" value="Sigma_54_int_dom_ATP-bd_2"/>
</dbReference>
<dbReference type="SUPFAM" id="SSF55785">
    <property type="entry name" value="PYP-like sensor domain (PAS domain)"/>
    <property type="match status" value="1"/>
</dbReference>
<dbReference type="AlphaFoldDB" id="A0A9J6PAR0"/>
<name>A0A9J6PAR0_9CLOT</name>
<dbReference type="PROSITE" id="PS00676">
    <property type="entry name" value="SIGMA54_INTERACT_2"/>
    <property type="match status" value="1"/>
</dbReference>
<reference evidence="8" key="1">
    <citation type="journal article" date="2021" name="mSystems">
        <title>Bacteria and Archaea Synergistically Convert Glycine Betaine to Biogenic Methane in the Formosa Cold Seep of the South China Sea.</title>
        <authorList>
            <person name="Li L."/>
            <person name="Zhang W."/>
            <person name="Zhang S."/>
            <person name="Song L."/>
            <person name="Sun Q."/>
            <person name="Zhang H."/>
            <person name="Xiang H."/>
            <person name="Dong X."/>
        </authorList>
    </citation>
    <scope>NUCLEOTIDE SEQUENCE</scope>
    <source>
        <strain evidence="8">ZWT</strain>
    </source>
</reference>
<keyword evidence="5" id="KW-0804">Transcription</keyword>
<dbReference type="PRINTS" id="PR01590">
    <property type="entry name" value="HTHFIS"/>
</dbReference>
<accession>A0A9J6PAR0</accession>
<dbReference type="Gene3D" id="3.30.450.20">
    <property type="entry name" value="PAS domain"/>
    <property type="match status" value="1"/>
</dbReference>
<dbReference type="Proteomes" id="UP001056429">
    <property type="component" value="Unassembled WGS sequence"/>
</dbReference>
<keyword evidence="2" id="KW-0067">ATP-binding</keyword>
<dbReference type="InterPro" id="IPR035965">
    <property type="entry name" value="PAS-like_dom_sf"/>
</dbReference>
<dbReference type="InterPro" id="IPR058031">
    <property type="entry name" value="AAA_lid_NorR"/>
</dbReference>
<dbReference type="PROSITE" id="PS00675">
    <property type="entry name" value="SIGMA54_INTERACT_1"/>
    <property type="match status" value="1"/>
</dbReference>
<dbReference type="RefSeq" id="WP_250861572.1">
    <property type="nucleotide sequence ID" value="NZ_JAGSOJ010000006.1"/>
</dbReference>
<dbReference type="InterPro" id="IPR000014">
    <property type="entry name" value="PAS"/>
</dbReference>
<dbReference type="PANTHER" id="PTHR32071:SF57">
    <property type="entry name" value="C4-DICARBOXYLATE TRANSPORT TRANSCRIPTIONAL REGULATORY PROTEIN DCTD"/>
    <property type="match status" value="1"/>
</dbReference>
<dbReference type="Gene3D" id="3.40.50.300">
    <property type="entry name" value="P-loop containing nucleotide triphosphate hydrolases"/>
    <property type="match status" value="1"/>
</dbReference>
<feature type="domain" description="PAS" evidence="7">
    <location>
        <begin position="9"/>
        <end position="54"/>
    </location>
</feature>
<reference evidence="8" key="2">
    <citation type="submission" date="2021-04" db="EMBL/GenBank/DDBJ databases">
        <authorList>
            <person name="Dong X."/>
        </authorList>
    </citation>
    <scope>NUCLEOTIDE SEQUENCE</scope>
    <source>
        <strain evidence="8">ZWT</strain>
    </source>
</reference>
<protein>
    <submittedName>
        <fullName evidence="8">Sigma 54-interacting transcriptional regulator</fullName>
    </submittedName>
</protein>
<dbReference type="Gene3D" id="1.10.8.60">
    <property type="match status" value="1"/>
</dbReference>